<feature type="region of interest" description="Disordered" evidence="5">
    <location>
        <begin position="954"/>
        <end position="985"/>
    </location>
</feature>
<sequence>MINHTLRALDEINDRIKYNPQPEDIPSDLPEDLSTNQFLAILLERTESNQEDLFNGITDDLKDDIWPGVLDVIKKGCFLSDLGISGLFALDARQTPDSKKRTLEYLRMSALYQDYIGIMTATFALSTGNAPHESEIPIRLNLTLLALSNSSLAIRRLHSNWPNLYAIVCRVIRERGLGCLEVAKVICPGLRDTQWLVRTYCAQDAPPSHTGLAPLSLGDALEVGATEVIREILECDDDAFTADQEQTIYSLFHKLGKVPDVEAAAISRTAYERGASLDCLLRMDPTDKPPCSATSAPTTPLCAALGRGQPLLAFEIFCLHVEFNVPIRYFSLTMSLSFGNLFTAIGEALLRLFHDNPAMFVDDDNHMLNVNSANLLAHNMFMSMLPINRWLSLMLHGGEHEAAYMRTVSLLLDEGADPTLGAPTTTPLGLSIVADDIMLLKIFIEHMELIAHKEALKSVDDTLLAFLNDPCNLASFQYMTLCAAYEDPSDDMEYMCSWEYMYTALALCIRHGSLACFEFLLTKVPSLVNVEVDLIGRTLLHRACSGVEKKAPNVDNYSHEHVPVLMGLITRASFSGGSSVEFVDRLLKAGADVMATDDRGRTALFWALQQANIAAADRIASHCSQDQLKHMLRRDPCTGDSIFAALIIFEFDGDPFFKAIGNQRQPRLVESLLWLQERDAVYLYGPQDVAVWSWVLRHQRTLRADELMDATIMECLIDLPSFAESLQTERYEGYSLLHLTLMYGNVEIVHMLLARNFDPNVNAELEVGHAVPRLATPLDIIPGIIELTRYPREIIKASESFIRKREDNLLDIANMLLDKGGRGDKFEEIRQCTSFVNNARNTISESEELEDLLELLRNMEISAESLQLKDILETWPKSLPPGDHADGILNGEAAAFTTVDSIYDVYLTRIETIADAFRRLDQRRRGQLEEKQLLLLERLHAKAVRGQALGTQRGEAVRQRVNTGDGSRTRTVVIDNGGNSPRDGTTRLHHAVEQGYGALMDALEFNVDVDVDAEDTDGLSALEYAVLLVATRERNGMIELLLRAGAEPNRIPPRSRSSPTAKVTPALHRCIMIRDDPDLVETLITAGADVNMLDSEKQSPLMLALIFDRMATMASLLSAGADITQRTAKGQSLVHLSVIEDQPRLLSFLFAFLSNEKAGTGWELMVDAGMESTGSSGGGETDGYAPLHFAARAGNIMAMTVLINDGRADPNVQDKKGRTPLHQAVIDGTAKAAEMLIDVAGANVNVRDIYQATPLVMWVTRYMHGTGGADVPIRDLLLARGADTGVVAEFQYFIRTDGEPGCWHHHVGKGEKRELLQAQMVSDAYGAPWAEYDPSIALGTP</sequence>
<reference evidence="6" key="1">
    <citation type="submission" date="2022-12" db="EMBL/GenBank/DDBJ databases">
        <authorList>
            <person name="Petersen C."/>
        </authorList>
    </citation>
    <scope>NUCLEOTIDE SEQUENCE</scope>
    <source>
        <strain evidence="6">IBT 29495</strain>
    </source>
</reference>
<feature type="repeat" description="ANK" evidence="3">
    <location>
        <begin position="1216"/>
        <end position="1249"/>
    </location>
</feature>
<evidence type="ECO:0000256" key="5">
    <source>
        <dbReference type="SAM" id="MobiDB-lite"/>
    </source>
</evidence>
<keyword evidence="4" id="KW-0175">Coiled coil</keyword>
<dbReference type="PANTHER" id="PTHR24189">
    <property type="entry name" value="MYOTROPHIN"/>
    <property type="match status" value="1"/>
</dbReference>
<organism evidence="6 7">
    <name type="scientific">Penicillium fimorum</name>
    <dbReference type="NCBI Taxonomy" id="1882269"/>
    <lineage>
        <taxon>Eukaryota</taxon>
        <taxon>Fungi</taxon>
        <taxon>Dikarya</taxon>
        <taxon>Ascomycota</taxon>
        <taxon>Pezizomycotina</taxon>
        <taxon>Eurotiomycetes</taxon>
        <taxon>Eurotiomycetidae</taxon>
        <taxon>Eurotiales</taxon>
        <taxon>Aspergillaceae</taxon>
        <taxon>Penicillium</taxon>
    </lineage>
</organism>
<name>A0A9W9XWW0_9EURO</name>
<dbReference type="SMART" id="SM00248">
    <property type="entry name" value="ANK"/>
    <property type="match status" value="10"/>
</dbReference>
<evidence type="ECO:0000256" key="3">
    <source>
        <dbReference type="PROSITE-ProRule" id="PRU00023"/>
    </source>
</evidence>
<feature type="compositionally biased region" description="Polar residues" evidence="5">
    <location>
        <begin position="960"/>
        <end position="970"/>
    </location>
</feature>
<dbReference type="EMBL" id="JAPWDS010000003">
    <property type="protein sequence ID" value="KAJ5504838.1"/>
    <property type="molecule type" value="Genomic_DNA"/>
</dbReference>
<evidence type="ECO:0000313" key="7">
    <source>
        <dbReference type="Proteomes" id="UP001149954"/>
    </source>
</evidence>
<dbReference type="Gene3D" id="1.25.40.20">
    <property type="entry name" value="Ankyrin repeat-containing domain"/>
    <property type="match status" value="4"/>
</dbReference>
<dbReference type="Proteomes" id="UP001149954">
    <property type="component" value="Unassembled WGS sequence"/>
</dbReference>
<protein>
    <submittedName>
        <fullName evidence="6">Ankyrin repeat protein</fullName>
    </submittedName>
</protein>
<dbReference type="PROSITE" id="PS50088">
    <property type="entry name" value="ANK_REPEAT"/>
    <property type="match status" value="3"/>
</dbReference>
<dbReference type="InterPro" id="IPR002110">
    <property type="entry name" value="Ankyrin_rpt"/>
</dbReference>
<dbReference type="InterPro" id="IPR036770">
    <property type="entry name" value="Ankyrin_rpt-contain_sf"/>
</dbReference>
<keyword evidence="1" id="KW-0677">Repeat</keyword>
<evidence type="ECO:0000256" key="2">
    <source>
        <dbReference type="ARBA" id="ARBA00023043"/>
    </source>
</evidence>
<dbReference type="Pfam" id="PF12796">
    <property type="entry name" value="Ank_2"/>
    <property type="match status" value="1"/>
</dbReference>
<evidence type="ECO:0000256" key="1">
    <source>
        <dbReference type="ARBA" id="ARBA00022737"/>
    </source>
</evidence>
<dbReference type="SUPFAM" id="SSF48403">
    <property type="entry name" value="Ankyrin repeat"/>
    <property type="match status" value="2"/>
</dbReference>
<gene>
    <name evidence="6" type="ORF">N7463_007712</name>
</gene>
<evidence type="ECO:0000313" key="6">
    <source>
        <dbReference type="EMBL" id="KAJ5504838.1"/>
    </source>
</evidence>
<feature type="repeat" description="ANK" evidence="3">
    <location>
        <begin position="732"/>
        <end position="764"/>
    </location>
</feature>
<proteinExistence type="predicted"/>
<evidence type="ECO:0000256" key="4">
    <source>
        <dbReference type="SAM" id="Coils"/>
    </source>
</evidence>
<reference evidence="6" key="2">
    <citation type="journal article" date="2023" name="IMA Fungus">
        <title>Comparative genomic study of the Penicillium genus elucidates a diverse pangenome and 15 lateral gene transfer events.</title>
        <authorList>
            <person name="Petersen C."/>
            <person name="Sorensen T."/>
            <person name="Nielsen M.R."/>
            <person name="Sondergaard T.E."/>
            <person name="Sorensen J.L."/>
            <person name="Fitzpatrick D.A."/>
            <person name="Frisvad J.C."/>
            <person name="Nielsen K.L."/>
        </authorList>
    </citation>
    <scope>NUCLEOTIDE SEQUENCE</scope>
    <source>
        <strain evidence="6">IBT 29495</strain>
    </source>
</reference>
<comment type="caution">
    <text evidence="6">The sequence shown here is derived from an EMBL/GenBank/DDBJ whole genome shotgun (WGS) entry which is preliminary data.</text>
</comment>
<dbReference type="InterPro" id="IPR050745">
    <property type="entry name" value="Multifunctional_regulatory"/>
</dbReference>
<dbReference type="PROSITE" id="PS50297">
    <property type="entry name" value="ANK_REP_REGION"/>
    <property type="match status" value="3"/>
</dbReference>
<feature type="repeat" description="ANK" evidence="3">
    <location>
        <begin position="1182"/>
        <end position="1215"/>
    </location>
</feature>
<dbReference type="OrthoDB" id="4062651at2759"/>
<keyword evidence="7" id="KW-1185">Reference proteome</keyword>
<accession>A0A9W9XWW0</accession>
<feature type="coiled-coil region" evidence="4">
    <location>
        <begin position="839"/>
        <end position="869"/>
    </location>
</feature>
<keyword evidence="2 3" id="KW-0040">ANK repeat</keyword>
<dbReference type="Pfam" id="PF00023">
    <property type="entry name" value="Ank"/>
    <property type="match status" value="1"/>
</dbReference>